<reference evidence="19" key="1">
    <citation type="submission" date="2020-05" db="UniProtKB">
        <authorList>
            <consortium name="EnsemblMetazoa"/>
        </authorList>
    </citation>
    <scope>IDENTIFICATION</scope>
    <source>
        <strain evidence="19">Jacobina</strain>
    </source>
</reference>
<dbReference type="Proteomes" id="UP000092461">
    <property type="component" value="Unassembled WGS sequence"/>
</dbReference>
<dbReference type="InterPro" id="IPR016691">
    <property type="entry name" value="TRMT11"/>
</dbReference>
<dbReference type="GO" id="GO:0160102">
    <property type="term" value="F:tRNA (guanine(10)-N2)-methyltransferase activity"/>
    <property type="evidence" value="ECO:0007669"/>
    <property type="project" value="UniProtKB-EC"/>
</dbReference>
<dbReference type="GO" id="GO:0043527">
    <property type="term" value="C:tRNA methyltransferase complex"/>
    <property type="evidence" value="ECO:0007669"/>
    <property type="project" value="UniProtKB-ARBA"/>
</dbReference>
<evidence type="ECO:0000313" key="20">
    <source>
        <dbReference type="Proteomes" id="UP000092461"/>
    </source>
</evidence>
<dbReference type="PANTHER" id="PTHR13370:SF3">
    <property type="entry name" value="TRNA (GUANINE(10)-N2)-METHYLTRANSFERASE HOMOLOG"/>
    <property type="match status" value="1"/>
</dbReference>
<evidence type="ECO:0000259" key="18">
    <source>
        <dbReference type="Pfam" id="PF25904"/>
    </source>
</evidence>
<evidence type="ECO:0000256" key="5">
    <source>
        <dbReference type="ARBA" id="ARBA00022679"/>
    </source>
</evidence>
<evidence type="ECO:0000256" key="3">
    <source>
        <dbReference type="ARBA" id="ARBA00022555"/>
    </source>
</evidence>
<evidence type="ECO:0000256" key="14">
    <source>
        <dbReference type="ARBA" id="ARBA00075308"/>
    </source>
</evidence>
<comment type="similarity">
    <text evidence="15">Belongs to the class I-like SAM-binding methyltransferase superfamily. TRM11 methyltransferase family.</text>
</comment>
<sequence>MARNLRKYVLWFAQEHVDFRFPEIQSILKLFNISQDWKKPDNPELPFWIIDLPDDDCARKIASRSVSLRCIMELWAHSKSIPALHSAVRKVVQDNPQWQETIFSRNSSFRLNVETYNKHISQAEKVAKIETFNYIPVTGEVNLKNPDVQFVYIEFYGLIPTEVPPEPHDVLFGRWIADGRRAVLKEISLKRRKFIGNTSMDPQLSLLMANQALIKDGDLVLDPFVGTGSLLVSAAKFGGFVLGTDIDFLMLHGRTRPSRIKQKVREKDESIKANLTQYDCQDKYLDVCVSDFSLPIWRDNLVLDAIITDPPYGIREATAKVASKDPSTQKPPSPPPGSFHCPSRSHYDLHDIFRDLLTFSAKHLRLGGRLVCWLPVFREDYCPTKLPSHPCLRLVANSEQILNTFSSRRLLTYEKYAEIGPDGNAEATGTQVNFRRWYFCHSDETREQKRLQKAQLRKEQREEAEKRMKDKELS</sequence>
<evidence type="ECO:0000256" key="8">
    <source>
        <dbReference type="ARBA" id="ARBA00022884"/>
    </source>
</evidence>
<dbReference type="GO" id="GO:0032259">
    <property type="term" value="P:methylation"/>
    <property type="evidence" value="ECO:0007669"/>
    <property type="project" value="UniProtKB-UniRule"/>
</dbReference>
<dbReference type="Pfam" id="PF25904">
    <property type="entry name" value="Tmrp11_N"/>
    <property type="match status" value="1"/>
</dbReference>
<dbReference type="EnsemblMetazoa" id="LLOJ000873-RA">
    <property type="protein sequence ID" value="LLOJ000873-PA"/>
    <property type="gene ID" value="LLOJ000873"/>
</dbReference>
<dbReference type="InterPro" id="IPR002052">
    <property type="entry name" value="DNA_methylase_N6_adenine_CS"/>
</dbReference>
<feature type="region of interest" description="Disordered" evidence="16">
    <location>
        <begin position="320"/>
        <end position="340"/>
    </location>
</feature>
<dbReference type="GO" id="GO:0005737">
    <property type="term" value="C:cytoplasm"/>
    <property type="evidence" value="ECO:0007669"/>
    <property type="project" value="UniProtKB-SubCell"/>
</dbReference>
<dbReference type="PANTHER" id="PTHR13370">
    <property type="entry name" value="RNA METHYLASE-RELATED"/>
    <property type="match status" value="1"/>
</dbReference>
<evidence type="ECO:0000256" key="11">
    <source>
        <dbReference type="ARBA" id="ARBA00065434"/>
    </source>
</evidence>
<dbReference type="VEuPathDB" id="VectorBase:LLOJ000873"/>
<dbReference type="CDD" id="cd02440">
    <property type="entry name" value="AdoMet_MTases"/>
    <property type="match status" value="1"/>
</dbReference>
<dbReference type="GO" id="GO:0008033">
    <property type="term" value="P:tRNA processing"/>
    <property type="evidence" value="ECO:0007669"/>
    <property type="project" value="UniProtKB-UniRule"/>
</dbReference>
<dbReference type="PROSITE" id="PS51627">
    <property type="entry name" value="SAM_MT_TRM11"/>
    <property type="match status" value="1"/>
</dbReference>
<dbReference type="Pfam" id="PF01170">
    <property type="entry name" value="UPF0020"/>
    <property type="match status" value="1"/>
</dbReference>
<feature type="domain" description="tRNA (guanine(10)-N(2))-methyltransferase TRMT11 N-terminal" evidence="18">
    <location>
        <begin position="7"/>
        <end position="181"/>
    </location>
</feature>
<dbReference type="PROSITE" id="PS00092">
    <property type="entry name" value="N6_MTASE"/>
    <property type="match status" value="1"/>
</dbReference>
<protein>
    <recommendedName>
        <fullName evidence="13">tRNA (guanine(10)-N(2))-methyltransferase TRMT11</fullName>
        <ecNumber evidence="12">2.1.1.214</ecNumber>
    </recommendedName>
    <alternativeName>
        <fullName evidence="14">tRNA methyltransferase 11 homolog</fullName>
    </alternativeName>
</protein>
<evidence type="ECO:0000256" key="2">
    <source>
        <dbReference type="ARBA" id="ARBA00022490"/>
    </source>
</evidence>
<keyword evidence="4 15" id="KW-0489">Methyltransferase</keyword>
<keyword evidence="2" id="KW-0963">Cytoplasm</keyword>
<keyword evidence="20" id="KW-1185">Reference proteome</keyword>
<keyword evidence="3 15" id="KW-0820">tRNA-binding</keyword>
<keyword evidence="7 15" id="KW-0819">tRNA processing</keyword>
<evidence type="ECO:0000256" key="15">
    <source>
        <dbReference type="PROSITE-ProRule" id="PRU00959"/>
    </source>
</evidence>
<dbReference type="PRINTS" id="PR00507">
    <property type="entry name" value="N12N6MTFRASE"/>
</dbReference>
<evidence type="ECO:0000256" key="4">
    <source>
        <dbReference type="ARBA" id="ARBA00022603"/>
    </source>
</evidence>
<feature type="region of interest" description="Disordered" evidence="16">
    <location>
        <begin position="450"/>
        <end position="474"/>
    </location>
</feature>
<evidence type="ECO:0000256" key="6">
    <source>
        <dbReference type="ARBA" id="ARBA00022691"/>
    </source>
</evidence>
<dbReference type="PIRSF" id="PIRSF017259">
    <property type="entry name" value="tRNA_mtfrase_TRM11"/>
    <property type="match status" value="1"/>
</dbReference>
<dbReference type="EC" id="2.1.1.214" evidence="12"/>
<dbReference type="AlphaFoldDB" id="A0A1B0CAA0"/>
<organism evidence="19 20">
    <name type="scientific">Lutzomyia longipalpis</name>
    <name type="common">Sand fly</name>
    <dbReference type="NCBI Taxonomy" id="7200"/>
    <lineage>
        <taxon>Eukaryota</taxon>
        <taxon>Metazoa</taxon>
        <taxon>Ecdysozoa</taxon>
        <taxon>Arthropoda</taxon>
        <taxon>Hexapoda</taxon>
        <taxon>Insecta</taxon>
        <taxon>Pterygota</taxon>
        <taxon>Neoptera</taxon>
        <taxon>Endopterygota</taxon>
        <taxon>Diptera</taxon>
        <taxon>Nematocera</taxon>
        <taxon>Psychodoidea</taxon>
        <taxon>Psychodidae</taxon>
        <taxon>Lutzomyia</taxon>
        <taxon>Lutzomyia</taxon>
    </lineage>
</organism>
<keyword evidence="8 15" id="KW-0694">RNA-binding</keyword>
<dbReference type="InterPro" id="IPR029063">
    <property type="entry name" value="SAM-dependent_MTases_sf"/>
</dbReference>
<name>A0A1B0CAA0_LUTLO</name>
<comment type="catalytic activity">
    <reaction evidence="9">
        <text>guanosine(10) in tRNA + S-adenosyl-L-methionine = N(2)-methylguanosine(10) in tRNA + S-adenosyl-L-homocysteine + H(+)</text>
        <dbReference type="Rhea" id="RHEA:43128"/>
        <dbReference type="Rhea" id="RHEA-COMP:10355"/>
        <dbReference type="Rhea" id="RHEA-COMP:10357"/>
        <dbReference type="ChEBI" id="CHEBI:15378"/>
        <dbReference type="ChEBI" id="CHEBI:57856"/>
        <dbReference type="ChEBI" id="CHEBI:59789"/>
        <dbReference type="ChEBI" id="CHEBI:74269"/>
        <dbReference type="ChEBI" id="CHEBI:74481"/>
        <dbReference type="EC" id="2.1.1.214"/>
    </reaction>
    <physiologicalReaction direction="left-to-right" evidence="9">
        <dbReference type="Rhea" id="RHEA:43129"/>
    </physiologicalReaction>
</comment>
<dbReference type="SUPFAM" id="SSF53335">
    <property type="entry name" value="S-adenosyl-L-methionine-dependent methyltransferases"/>
    <property type="match status" value="1"/>
</dbReference>
<dbReference type="VEuPathDB" id="VectorBase:LLONM1_004285"/>
<keyword evidence="6 15" id="KW-0949">S-adenosyl-L-methionine</keyword>
<evidence type="ECO:0000256" key="16">
    <source>
        <dbReference type="SAM" id="MobiDB-lite"/>
    </source>
</evidence>
<evidence type="ECO:0000259" key="17">
    <source>
        <dbReference type="Pfam" id="PF01170"/>
    </source>
</evidence>
<evidence type="ECO:0000313" key="19">
    <source>
        <dbReference type="EnsemblMetazoa" id="LLOJ000873-PA"/>
    </source>
</evidence>
<dbReference type="InterPro" id="IPR000241">
    <property type="entry name" value="RlmKL-like_Mtase"/>
</dbReference>
<accession>A0A1B0CAA0</accession>
<evidence type="ECO:0000256" key="1">
    <source>
        <dbReference type="ARBA" id="ARBA00004496"/>
    </source>
</evidence>
<feature type="domain" description="Ribosomal RNA large subunit methyltransferase K/L-like methyltransferase" evidence="17">
    <location>
        <begin position="191"/>
        <end position="319"/>
    </location>
</feature>
<comment type="subunit">
    <text evidence="11">Part of the heterodimeric TRMT11-TRM112 methyltransferase complex; this complex forms an active tRNA methyltransferase, where TRMT112 acts as an activator of the catalytic subunit TRMT11.</text>
</comment>
<evidence type="ECO:0000256" key="12">
    <source>
        <dbReference type="ARBA" id="ARBA00066937"/>
    </source>
</evidence>
<evidence type="ECO:0000256" key="10">
    <source>
        <dbReference type="ARBA" id="ARBA00056270"/>
    </source>
</evidence>
<evidence type="ECO:0000256" key="13">
    <source>
        <dbReference type="ARBA" id="ARBA00067484"/>
    </source>
</evidence>
<evidence type="ECO:0000256" key="9">
    <source>
        <dbReference type="ARBA" id="ARBA00050985"/>
    </source>
</evidence>
<comment type="function">
    <text evidence="10">Catalytic subunit of the TRMT11-TRM112 methyltransferase complex, that specifically mediates the S-adenosyl-L-methionine-dependent N(2)-methylation of guanosine nucleotide at position 10 (m2G10) in tRNAs. This is one of the major tRNA (guanine-N(2))-methyltransferases.</text>
</comment>
<dbReference type="GO" id="GO:0000049">
    <property type="term" value="F:tRNA binding"/>
    <property type="evidence" value="ECO:0007669"/>
    <property type="project" value="UniProtKB-UniRule"/>
</dbReference>
<dbReference type="EMBL" id="AJWK01003523">
    <property type="status" value="NOT_ANNOTATED_CDS"/>
    <property type="molecule type" value="Genomic_DNA"/>
</dbReference>
<proteinExistence type="inferred from homology"/>
<dbReference type="InterPro" id="IPR059073">
    <property type="entry name" value="TRMT11_N"/>
</dbReference>
<keyword evidence="5 15" id="KW-0808">Transferase</keyword>
<comment type="subcellular location">
    <subcellularLocation>
        <location evidence="1">Cytoplasm</location>
    </subcellularLocation>
</comment>
<evidence type="ECO:0000256" key="7">
    <source>
        <dbReference type="ARBA" id="ARBA00022694"/>
    </source>
</evidence>
<dbReference type="Gene3D" id="3.40.50.150">
    <property type="entry name" value="Vaccinia Virus protein VP39"/>
    <property type="match status" value="1"/>
</dbReference>